<dbReference type="FunFam" id="3.40.50.300:FF:000725">
    <property type="entry name" value="probable ATP-dependent RNA helicase DHX34"/>
    <property type="match status" value="1"/>
</dbReference>
<dbReference type="SMART" id="SM00490">
    <property type="entry name" value="HELICc"/>
    <property type="match status" value="1"/>
</dbReference>
<dbReference type="CDD" id="cd18791">
    <property type="entry name" value="SF2_C_RHA"/>
    <property type="match status" value="1"/>
</dbReference>
<organism evidence="8">
    <name type="scientific">Chromera velia CCMP2878</name>
    <dbReference type="NCBI Taxonomy" id="1169474"/>
    <lineage>
        <taxon>Eukaryota</taxon>
        <taxon>Sar</taxon>
        <taxon>Alveolata</taxon>
        <taxon>Colpodellida</taxon>
        <taxon>Chromeraceae</taxon>
        <taxon>Chromera</taxon>
    </lineage>
</organism>
<dbReference type="Gene3D" id="1.20.120.1080">
    <property type="match status" value="1"/>
</dbReference>
<evidence type="ECO:0000259" key="7">
    <source>
        <dbReference type="PROSITE" id="PS51194"/>
    </source>
</evidence>
<dbReference type="InterPro" id="IPR001650">
    <property type="entry name" value="Helicase_C-like"/>
</dbReference>
<evidence type="ECO:0000256" key="2">
    <source>
        <dbReference type="ARBA" id="ARBA00022801"/>
    </source>
</evidence>
<dbReference type="InterPro" id="IPR011709">
    <property type="entry name" value="DEAD-box_helicase_OB_fold"/>
</dbReference>
<dbReference type="InterPro" id="IPR027417">
    <property type="entry name" value="P-loop_NTPase"/>
</dbReference>
<dbReference type="PROSITE" id="PS51194">
    <property type="entry name" value="HELICASE_CTER"/>
    <property type="match status" value="1"/>
</dbReference>
<feature type="region of interest" description="Disordered" evidence="5">
    <location>
        <begin position="768"/>
        <end position="815"/>
    </location>
</feature>
<keyword evidence="2" id="KW-0378">Hydrolase</keyword>
<dbReference type="Pfam" id="PF00270">
    <property type="entry name" value="DEAD"/>
    <property type="match status" value="1"/>
</dbReference>
<feature type="domain" description="Helicase ATP-binding" evidence="6">
    <location>
        <begin position="161"/>
        <end position="322"/>
    </location>
</feature>
<feature type="region of interest" description="Disordered" evidence="5">
    <location>
        <begin position="647"/>
        <end position="681"/>
    </location>
</feature>
<dbReference type="InterPro" id="IPR014001">
    <property type="entry name" value="Helicase_ATP-bd"/>
</dbReference>
<feature type="region of interest" description="Disordered" evidence="5">
    <location>
        <begin position="552"/>
        <end position="580"/>
    </location>
</feature>
<reference evidence="8" key="1">
    <citation type="submission" date="2014-11" db="EMBL/GenBank/DDBJ databases">
        <authorList>
            <person name="Otto D Thomas"/>
            <person name="Naeem Raeece"/>
        </authorList>
    </citation>
    <scope>NUCLEOTIDE SEQUENCE</scope>
</reference>
<dbReference type="GO" id="GO:0016787">
    <property type="term" value="F:hydrolase activity"/>
    <property type="evidence" value="ECO:0007669"/>
    <property type="project" value="UniProtKB-KW"/>
</dbReference>
<dbReference type="PANTHER" id="PTHR18934">
    <property type="entry name" value="ATP-DEPENDENT RNA HELICASE"/>
    <property type="match status" value="1"/>
</dbReference>
<feature type="region of interest" description="Disordered" evidence="5">
    <location>
        <begin position="717"/>
        <end position="739"/>
    </location>
</feature>
<dbReference type="PANTHER" id="PTHR18934:SF221">
    <property type="entry name" value="ATP-DEPENDENT RNA HELICASE DHX34-RELATED"/>
    <property type="match status" value="1"/>
</dbReference>
<dbReference type="VEuPathDB" id="CryptoDB:Cvel_19471"/>
<evidence type="ECO:0000259" key="6">
    <source>
        <dbReference type="PROSITE" id="PS51192"/>
    </source>
</evidence>
<keyword evidence="1" id="KW-0547">Nucleotide-binding</keyword>
<feature type="compositionally biased region" description="Basic and acidic residues" evidence="5">
    <location>
        <begin position="647"/>
        <end position="661"/>
    </location>
</feature>
<name>A0A0G4FZL2_9ALVE</name>
<feature type="compositionally biased region" description="Basic residues" evidence="5">
    <location>
        <begin position="722"/>
        <end position="739"/>
    </location>
</feature>
<sequence length="1315" mass="145332">MTASPAAVANVKAALRNSENRAIFEDAFFSSSDLLNKRKEVSDFFEFFGRFLPVLERQAAVAAGGGGGGASGGGDVPPVPDEKIPSQYHRRYRMNFLVVLQQSRAERILSRLGFEKEEVEVCRLAIHLFEEFRRKTAHNKLRKLIGDKKKLPIASYESKLLEALDSCRVVLVVGDTGCGKSTQVPQFLLRSGRYNSICCTQPRRLAAISLCRRVSHELLGSHGSAVGYQIRFDSSRTSRTKILFVTEGLLLRLLEGDPELEQFDVIVVDEVHERHVTMDTLLAVLRLVLFKRDDLRVILMSATVDADLFAAFFGIPPEGIVRVPGRTFPVSVEWFPQPEEPETIRRDIPFKRTRIEAVVDAVSEFADTRGGRRWVALPLHSQMAVEKQDLVFDAPPEGVRKVIVATNIAETSVTIDGIRFVIDSGKAKELDVEVASSIRHLQERWISRAAAEQRKGRAGRTGPGVCYRLFSQRLFDQMESFAPPEILRSPLEPVLLHALALGIPLSLFHLVDSPQKKNVDAAIHTLIVARAVALSDNSPADSLFSLDGAFGEEGTQCAPPPPPAALTREGESSTESSRVPPLPEVVEAFLQKQGARGFRLTPLGRILSRLPVAIAVGRLLVASSIFGQLNNATAVAASMSFHSLFVSERERDRERNRRAEAQGRAVSSFGERQGTGGDSRLPQYREAEQAGLLHSHGDLSSNLVVYRRWLWERSADSSGGHLHQHRGRGGGRHGHRARQWARDHGLDEHRLFEMNKLASQLVDILRQGRGGGREEAERKKAKAKPKDAMERLEWREDKRAESSSSRPLTEAEKKRRSLLHELRELKEKEGRRPRGVLRVEDGFGALHQEDEMHAGFAGRDSGGEEEGDGVEKRKSGGKRRWDQLAGGRGDGGDEGGDRQRRRQIEFELKYRGHAHAEGMRGFLSQRDADILRILSALSLYPNLAIPLEGNASKSPVECIFATRHVPFASVHPSSVLSTEAPTICTRTTTTSGPEALVFASLLQTQKPFLLQTCRVPLLPVLLLAAARVDTNGDLSMMIFDEWVQVVVPPKEALRLIRHARTLRWNLHLRMDVAVSRLLKRAEATSSGMRQGLGRGAWGTGRGERGVLEDLNEFGGAEGITDADVAATVGEFSDSAAASSSVGGGASSDDFVEALEDRWARDLPRHTPDGLTRLLRDPVEVLGREDFEECLLEFVAEVPDYPISLQNINPREYSAYLHPEGEGGEIERGGTADAISERPVEAPRHVQALPWLFFNSLRDSISSADAALTSDHLTVSWACELCGNTFLYNRIQIGDHKEKCKAAWEAQSAVSMDVAS</sequence>
<feature type="domain" description="Helicase C-terminal" evidence="7">
    <location>
        <begin position="331"/>
        <end position="502"/>
    </location>
</feature>
<gene>
    <name evidence="8" type="ORF">Cvel_19471</name>
</gene>
<evidence type="ECO:0000256" key="5">
    <source>
        <dbReference type="SAM" id="MobiDB-lite"/>
    </source>
</evidence>
<dbReference type="GO" id="GO:0005524">
    <property type="term" value="F:ATP binding"/>
    <property type="evidence" value="ECO:0007669"/>
    <property type="project" value="UniProtKB-KW"/>
</dbReference>
<evidence type="ECO:0000256" key="3">
    <source>
        <dbReference type="ARBA" id="ARBA00022806"/>
    </source>
</evidence>
<feature type="compositionally biased region" description="Basic and acidic residues" evidence="5">
    <location>
        <begin position="869"/>
        <end position="882"/>
    </location>
</feature>
<evidence type="ECO:0008006" key="9">
    <source>
        <dbReference type="Google" id="ProtNLM"/>
    </source>
</evidence>
<protein>
    <recommendedName>
        <fullName evidence="9">RNA helicase</fullName>
    </recommendedName>
</protein>
<keyword evidence="3" id="KW-0347">Helicase</keyword>
<dbReference type="InterPro" id="IPR007502">
    <property type="entry name" value="Helicase-assoc_dom"/>
</dbReference>
<dbReference type="SUPFAM" id="SSF52540">
    <property type="entry name" value="P-loop containing nucleoside triphosphate hydrolases"/>
    <property type="match status" value="1"/>
</dbReference>
<feature type="region of interest" description="Disordered" evidence="5">
    <location>
        <begin position="855"/>
        <end position="899"/>
    </location>
</feature>
<evidence type="ECO:0000256" key="4">
    <source>
        <dbReference type="ARBA" id="ARBA00022840"/>
    </source>
</evidence>
<dbReference type="GO" id="GO:0004386">
    <property type="term" value="F:helicase activity"/>
    <property type="evidence" value="ECO:0007669"/>
    <property type="project" value="UniProtKB-KW"/>
</dbReference>
<proteinExistence type="predicted"/>
<dbReference type="Gene3D" id="3.40.50.300">
    <property type="entry name" value="P-loop containing nucleotide triphosphate hydrolases"/>
    <property type="match status" value="2"/>
</dbReference>
<feature type="compositionally biased region" description="Basic and acidic residues" evidence="5">
    <location>
        <begin position="771"/>
        <end position="801"/>
    </location>
</feature>
<dbReference type="Pfam" id="PF07717">
    <property type="entry name" value="OB_NTP_bind"/>
    <property type="match status" value="1"/>
</dbReference>
<dbReference type="InterPro" id="IPR011545">
    <property type="entry name" value="DEAD/DEAH_box_helicase_dom"/>
</dbReference>
<dbReference type="PROSITE" id="PS51192">
    <property type="entry name" value="HELICASE_ATP_BIND_1"/>
    <property type="match status" value="1"/>
</dbReference>
<dbReference type="Pfam" id="PF00271">
    <property type="entry name" value="Helicase_C"/>
    <property type="match status" value="1"/>
</dbReference>
<keyword evidence="4" id="KW-0067">ATP-binding</keyword>
<evidence type="ECO:0000313" key="8">
    <source>
        <dbReference type="EMBL" id="CEM20812.1"/>
    </source>
</evidence>
<dbReference type="SMART" id="SM00487">
    <property type="entry name" value="DEXDc"/>
    <property type="match status" value="1"/>
</dbReference>
<dbReference type="EMBL" id="CDMZ01000752">
    <property type="protein sequence ID" value="CEM20812.1"/>
    <property type="molecule type" value="Genomic_DNA"/>
</dbReference>
<evidence type="ECO:0000256" key="1">
    <source>
        <dbReference type="ARBA" id="ARBA00022741"/>
    </source>
</evidence>
<dbReference type="GO" id="GO:0003723">
    <property type="term" value="F:RNA binding"/>
    <property type="evidence" value="ECO:0007669"/>
    <property type="project" value="TreeGrafter"/>
</dbReference>
<dbReference type="SMART" id="SM00847">
    <property type="entry name" value="HA2"/>
    <property type="match status" value="1"/>
</dbReference>
<accession>A0A0G4FZL2</accession>